<keyword evidence="3" id="KW-0804">Transcription</keyword>
<accession>A0A084TIG5</accession>
<evidence type="ECO:0000259" key="4">
    <source>
        <dbReference type="PROSITE" id="PS50043"/>
    </source>
</evidence>
<evidence type="ECO:0000313" key="5">
    <source>
        <dbReference type="EMBL" id="KFB00501.1"/>
    </source>
</evidence>
<dbReference type="EMBL" id="JPFK01000007">
    <property type="protein sequence ID" value="KFB00501.1"/>
    <property type="molecule type" value="Genomic_DNA"/>
</dbReference>
<name>A0A084TIG5_9FLAO</name>
<dbReference type="PRINTS" id="PR00038">
    <property type="entry name" value="HTHLUXR"/>
</dbReference>
<keyword evidence="2" id="KW-0238">DNA-binding</keyword>
<dbReference type="AlphaFoldDB" id="A0A084TIG5"/>
<evidence type="ECO:0000256" key="1">
    <source>
        <dbReference type="ARBA" id="ARBA00023015"/>
    </source>
</evidence>
<dbReference type="InterPro" id="IPR036388">
    <property type="entry name" value="WH-like_DNA-bd_sf"/>
</dbReference>
<keyword evidence="1" id="KW-0805">Transcription regulation</keyword>
<dbReference type="CDD" id="cd06170">
    <property type="entry name" value="LuxR_C_like"/>
    <property type="match status" value="1"/>
</dbReference>
<evidence type="ECO:0000256" key="2">
    <source>
        <dbReference type="ARBA" id="ARBA00023125"/>
    </source>
</evidence>
<dbReference type="PROSITE" id="PS50043">
    <property type="entry name" value="HTH_LUXR_2"/>
    <property type="match status" value="1"/>
</dbReference>
<reference evidence="6" key="2">
    <citation type="submission" date="2014-07" db="EMBL/GenBank/DDBJ databases">
        <title>Genome sequence of Mangrovimonas yunxiaonensis.</title>
        <authorList>
            <person name="Li Y."/>
            <person name="Zheng T."/>
        </authorList>
    </citation>
    <scope>NUCLEOTIDE SEQUENCE [LARGE SCALE GENOMIC DNA]</scope>
    <source>
        <strain evidence="6">LY01</strain>
    </source>
</reference>
<evidence type="ECO:0000313" key="6">
    <source>
        <dbReference type="Proteomes" id="UP000028521"/>
    </source>
</evidence>
<dbReference type="Proteomes" id="UP000028521">
    <property type="component" value="Unassembled WGS sequence"/>
</dbReference>
<organism evidence="5 6">
    <name type="scientific">Mangrovimonas yunxiaonensis</name>
    <dbReference type="NCBI Taxonomy" id="1197477"/>
    <lineage>
        <taxon>Bacteria</taxon>
        <taxon>Pseudomonadati</taxon>
        <taxon>Bacteroidota</taxon>
        <taxon>Flavobacteriia</taxon>
        <taxon>Flavobacteriales</taxon>
        <taxon>Flavobacteriaceae</taxon>
        <taxon>Mangrovimonas</taxon>
    </lineage>
</organism>
<gene>
    <name evidence="5" type="ORF">IA57_08445</name>
</gene>
<evidence type="ECO:0000256" key="3">
    <source>
        <dbReference type="ARBA" id="ARBA00023163"/>
    </source>
</evidence>
<keyword evidence="6" id="KW-1185">Reference proteome</keyword>
<dbReference type="Gene3D" id="1.10.10.10">
    <property type="entry name" value="Winged helix-like DNA-binding domain superfamily/Winged helix DNA-binding domain"/>
    <property type="match status" value="1"/>
</dbReference>
<dbReference type="InterPro" id="IPR016032">
    <property type="entry name" value="Sig_transdc_resp-reg_C-effctor"/>
</dbReference>
<reference evidence="5 6" key="1">
    <citation type="journal article" date="2014" name="Genome Announc.">
        <title>Draft Genome Sequence of the Algicidal Bacterium Mangrovimonas yunxiaonensis Strain LY01.</title>
        <authorList>
            <person name="Li Y."/>
            <person name="Zhu H."/>
            <person name="Li C."/>
            <person name="Zhang H."/>
            <person name="Chen Z."/>
            <person name="Zheng W."/>
            <person name="Xu H."/>
            <person name="Zheng T."/>
        </authorList>
    </citation>
    <scope>NUCLEOTIDE SEQUENCE [LARGE SCALE GENOMIC DNA]</scope>
    <source>
        <strain evidence="5 6">LY01</strain>
    </source>
</reference>
<dbReference type="GO" id="GO:0006355">
    <property type="term" value="P:regulation of DNA-templated transcription"/>
    <property type="evidence" value="ECO:0007669"/>
    <property type="project" value="InterPro"/>
</dbReference>
<dbReference type="STRING" id="1197477.IA57_08445"/>
<dbReference type="PANTHER" id="PTHR44688:SF16">
    <property type="entry name" value="DNA-BINDING TRANSCRIPTIONAL ACTIVATOR DEVR_DOSR"/>
    <property type="match status" value="1"/>
</dbReference>
<dbReference type="SUPFAM" id="SSF46894">
    <property type="entry name" value="C-terminal effector domain of the bipartite response regulators"/>
    <property type="match status" value="1"/>
</dbReference>
<dbReference type="Pfam" id="PF00196">
    <property type="entry name" value="GerE"/>
    <property type="match status" value="1"/>
</dbReference>
<proteinExistence type="predicted"/>
<protein>
    <recommendedName>
        <fullName evidence="4">HTH luxR-type domain-containing protein</fullName>
    </recommendedName>
</protein>
<sequence>MIKETLTNQEQKVLDLLLEEKTNKEIAKTLFISLSTVKTHVNNVYRKLNVQSREEAKSLFTK</sequence>
<dbReference type="InterPro" id="IPR000792">
    <property type="entry name" value="Tscrpt_reg_LuxR_C"/>
</dbReference>
<feature type="domain" description="HTH luxR-type" evidence="4">
    <location>
        <begin position="1"/>
        <end position="62"/>
    </location>
</feature>
<dbReference type="SMART" id="SM00421">
    <property type="entry name" value="HTH_LUXR"/>
    <property type="match status" value="1"/>
</dbReference>
<dbReference type="GO" id="GO:0003677">
    <property type="term" value="F:DNA binding"/>
    <property type="evidence" value="ECO:0007669"/>
    <property type="project" value="UniProtKB-KW"/>
</dbReference>
<comment type="caution">
    <text evidence="5">The sequence shown here is derived from an EMBL/GenBank/DDBJ whole genome shotgun (WGS) entry which is preliminary data.</text>
</comment>
<dbReference type="eggNOG" id="COG2197">
    <property type="taxonomic scope" value="Bacteria"/>
</dbReference>
<dbReference type="PANTHER" id="PTHR44688">
    <property type="entry name" value="DNA-BINDING TRANSCRIPTIONAL ACTIVATOR DEVR_DOSR"/>
    <property type="match status" value="1"/>
</dbReference>